<keyword evidence="1" id="KW-0812">Transmembrane</keyword>
<name>A0ABM4BVH0_HYDVU</name>
<feature type="domain" description="DUF7164" evidence="2">
    <location>
        <begin position="76"/>
        <end position="419"/>
    </location>
</feature>
<proteinExistence type="predicted"/>
<dbReference type="InterPro" id="IPR055588">
    <property type="entry name" value="DUF7164"/>
</dbReference>
<dbReference type="RefSeq" id="XP_065653192.1">
    <property type="nucleotide sequence ID" value="XM_065797120.1"/>
</dbReference>
<reference evidence="4 5" key="1">
    <citation type="submission" date="2025-05" db="UniProtKB">
        <authorList>
            <consortium name="RefSeq"/>
        </authorList>
    </citation>
    <scope>IDENTIFICATION</scope>
</reference>
<dbReference type="GeneID" id="136080463"/>
<keyword evidence="3" id="KW-1185">Reference proteome</keyword>
<evidence type="ECO:0000313" key="5">
    <source>
        <dbReference type="RefSeq" id="XP_065653191.1"/>
    </source>
</evidence>
<evidence type="ECO:0000259" key="2">
    <source>
        <dbReference type="Pfam" id="PF23741"/>
    </source>
</evidence>
<evidence type="ECO:0000313" key="6">
    <source>
        <dbReference type="RefSeq" id="XP_065653192.1"/>
    </source>
</evidence>
<feature type="transmembrane region" description="Helical" evidence="1">
    <location>
        <begin position="12"/>
        <end position="29"/>
    </location>
</feature>
<evidence type="ECO:0000256" key="1">
    <source>
        <dbReference type="SAM" id="Phobius"/>
    </source>
</evidence>
<keyword evidence="1" id="KW-1133">Transmembrane helix</keyword>
<dbReference type="Pfam" id="PF23741">
    <property type="entry name" value="DUF7164"/>
    <property type="match status" value="1"/>
</dbReference>
<dbReference type="RefSeq" id="XP_065653190.1">
    <property type="nucleotide sequence ID" value="XM_065797118.1"/>
</dbReference>
<organism evidence="3 5">
    <name type="scientific">Hydra vulgaris</name>
    <name type="common">Hydra</name>
    <name type="synonym">Hydra attenuata</name>
    <dbReference type="NCBI Taxonomy" id="6087"/>
    <lineage>
        <taxon>Eukaryota</taxon>
        <taxon>Metazoa</taxon>
        <taxon>Cnidaria</taxon>
        <taxon>Hydrozoa</taxon>
        <taxon>Hydroidolina</taxon>
        <taxon>Anthoathecata</taxon>
        <taxon>Aplanulata</taxon>
        <taxon>Hydridae</taxon>
        <taxon>Hydra</taxon>
    </lineage>
</organism>
<dbReference type="Proteomes" id="UP001652625">
    <property type="component" value="Chromosome 05"/>
</dbReference>
<sequence>MVTRQSVSRKLVMATVIFSLTGIVIWRFHTKEWPELSYSLYARNLYESFIKNVTRIHFPTKTSFQTNTSSILLLQKDRIAVVCYVPRGQSQVFYFLALLFGSWKYIQDHKSYIFKDPRNEANLMEVDLLVFCHPSVCPDIKTVCQPYNQVNDNLKISNVCWAIEQPFEIDISYNPINSFVMFNRTDIFSILMPYKYIIRTDFDVFLTPALMLWRPNKRVITGHGGYCAEFNIARLRYIAGKLGLTHRGVHCVGSTWFGERDLFILLSRKTIELTAYMFINEFTPKSSGLETVNFTQNREGEWPKWWRPVSLLYGAELALNHLIPDFSSEYINELDTPSCSKKLIWESPHIHCWHSDCEFQKFTFMAHLNKIIFEKDVIPSKVVHKLLESVSEKDIGNMTISDYSTYIAWHSVATHFKKWIF</sequence>
<dbReference type="RefSeq" id="XP_065653191.1">
    <property type="nucleotide sequence ID" value="XM_065797119.1"/>
</dbReference>
<evidence type="ECO:0000313" key="3">
    <source>
        <dbReference type="Proteomes" id="UP001652625"/>
    </source>
</evidence>
<keyword evidence="1" id="KW-0472">Membrane</keyword>
<gene>
    <name evidence="4 5 6" type="primary">LOC136080463</name>
</gene>
<evidence type="ECO:0000313" key="4">
    <source>
        <dbReference type="RefSeq" id="XP_065653190.1"/>
    </source>
</evidence>
<accession>A0ABM4BVH0</accession>
<protein>
    <submittedName>
        <fullName evidence="4 5">Uncharacterized protein LOC136080463</fullName>
    </submittedName>
</protein>